<evidence type="ECO:0000259" key="7">
    <source>
        <dbReference type="Pfam" id="PF12038"/>
    </source>
</evidence>
<dbReference type="EMBL" id="JAZDUA010000595">
    <property type="protein sequence ID" value="KAK7790749.1"/>
    <property type="molecule type" value="Genomic_DNA"/>
</dbReference>
<comment type="similarity">
    <text evidence="1">Belongs to the glycosyltransferase group 1 family. Glycosyltransferase 4 subfamily.</text>
</comment>
<dbReference type="AlphaFoldDB" id="A0AAN9Z0K4"/>
<sequence>MELWKSSENVDNKISTVYSPESHILIIEPLYGGSHKQFIDTLLEGLKNCKISLYVLPDKKWHWRARTSALYFYDAVPRDVQFDVIFASSVLNLAEFIALRPDLTRCRKILYFHENQLVYPIQHVKERDFQYGYNQILSCLVADKVVFNSNYNMMSFLNTINKFFKLQPDFRPKNLKERLLHKCDVLYVPVKFPVELAIKNEDILHIVWPHRWLEAVSCGCFPLCPNSLVYPEIFPEECLYKNEGELLKKLKMFCHKPHKAVEMRCKMNIDLNKFSAIKLIPKYKELLVGQ</sequence>
<comment type="catalytic activity">
    <reaction evidence="6">
        <text>queuosine(34) in tRNA(Asp) + GDP-alpha-D-mannose = O-4''-alpha-D-mannosylqueuosine(34) in tRNA(Asp) + GDP + H(+)</text>
        <dbReference type="Rhea" id="RHEA:12885"/>
        <dbReference type="Rhea" id="RHEA-COMP:18572"/>
        <dbReference type="Rhea" id="RHEA-COMP:18581"/>
        <dbReference type="ChEBI" id="CHEBI:15378"/>
        <dbReference type="ChEBI" id="CHEBI:57527"/>
        <dbReference type="ChEBI" id="CHEBI:58189"/>
        <dbReference type="ChEBI" id="CHEBI:194431"/>
        <dbReference type="ChEBI" id="CHEBI:194442"/>
        <dbReference type="EC" id="2.4.1.110"/>
    </reaction>
    <physiologicalReaction direction="left-to-right" evidence="6">
        <dbReference type="Rhea" id="RHEA:12886"/>
    </physiologicalReaction>
</comment>
<proteinExistence type="inferred from homology"/>
<dbReference type="PANTHER" id="PTHR13615:SF3">
    <property type="entry name" value="GLYCOSYLTRANSFERASE-LIKE DOMAIN-CONTAINING PROTEIN 1"/>
    <property type="match status" value="1"/>
</dbReference>
<accession>A0AAN9Z0K4</accession>
<dbReference type="GO" id="GO:0016438">
    <property type="term" value="F:tRNA-queuosine(34) beta-mannosyltransferase activity"/>
    <property type="evidence" value="ECO:0007669"/>
    <property type="project" value="UniProtKB-EC"/>
</dbReference>
<dbReference type="Proteomes" id="UP001378592">
    <property type="component" value="Unassembled WGS sequence"/>
</dbReference>
<dbReference type="Pfam" id="PF12038">
    <property type="entry name" value="QTMAN_N"/>
    <property type="match status" value="1"/>
</dbReference>
<keyword evidence="2" id="KW-0328">Glycosyltransferase</keyword>
<evidence type="ECO:0000256" key="1">
    <source>
        <dbReference type="ARBA" id="ARBA00009481"/>
    </source>
</evidence>
<evidence type="ECO:0000256" key="4">
    <source>
        <dbReference type="ARBA" id="ARBA00044517"/>
    </source>
</evidence>
<dbReference type="EC" id="2.4.1.110" evidence="4"/>
<dbReference type="InterPro" id="IPR022701">
    <property type="entry name" value="QTMAN_N"/>
</dbReference>
<name>A0AAN9Z0K4_9ORTH</name>
<feature type="domain" description="tRNA-queuosine alpha-mannosyltransferase N-terminal" evidence="7">
    <location>
        <begin position="23"/>
        <end position="190"/>
    </location>
</feature>
<dbReference type="PANTHER" id="PTHR13615">
    <property type="entry name" value="GLYCOSYLTRANSFERASE-LIKE 1"/>
    <property type="match status" value="1"/>
</dbReference>
<gene>
    <name evidence="8" type="ORF">R5R35_013100</name>
</gene>
<evidence type="ECO:0000256" key="2">
    <source>
        <dbReference type="ARBA" id="ARBA00022676"/>
    </source>
</evidence>
<organism evidence="8 9">
    <name type="scientific">Gryllus longicercus</name>
    <dbReference type="NCBI Taxonomy" id="2509291"/>
    <lineage>
        <taxon>Eukaryota</taxon>
        <taxon>Metazoa</taxon>
        <taxon>Ecdysozoa</taxon>
        <taxon>Arthropoda</taxon>
        <taxon>Hexapoda</taxon>
        <taxon>Insecta</taxon>
        <taxon>Pterygota</taxon>
        <taxon>Neoptera</taxon>
        <taxon>Polyneoptera</taxon>
        <taxon>Orthoptera</taxon>
        <taxon>Ensifera</taxon>
        <taxon>Gryllidea</taxon>
        <taxon>Grylloidea</taxon>
        <taxon>Gryllidae</taxon>
        <taxon>Gryllinae</taxon>
        <taxon>Gryllus</taxon>
    </lineage>
</organism>
<evidence type="ECO:0000256" key="6">
    <source>
        <dbReference type="ARBA" id="ARBA00048439"/>
    </source>
</evidence>
<evidence type="ECO:0000313" key="8">
    <source>
        <dbReference type="EMBL" id="KAK7790749.1"/>
    </source>
</evidence>
<evidence type="ECO:0000256" key="5">
    <source>
        <dbReference type="ARBA" id="ARBA00044539"/>
    </source>
</evidence>
<keyword evidence="3" id="KW-0808">Transferase</keyword>
<comment type="caution">
    <text evidence="8">The sequence shown here is derived from an EMBL/GenBank/DDBJ whole genome shotgun (WGS) entry which is preliminary data.</text>
</comment>
<dbReference type="InterPro" id="IPR051862">
    <property type="entry name" value="GT-like_domain_containing_1"/>
</dbReference>
<evidence type="ECO:0000256" key="3">
    <source>
        <dbReference type="ARBA" id="ARBA00022679"/>
    </source>
</evidence>
<keyword evidence="9" id="KW-1185">Reference proteome</keyword>
<evidence type="ECO:0000313" key="9">
    <source>
        <dbReference type="Proteomes" id="UP001378592"/>
    </source>
</evidence>
<protein>
    <recommendedName>
        <fullName evidence="5">tRNA-queuosine alpha-mannosyltransferase</fullName>
        <ecNumber evidence="4">2.4.1.110</ecNumber>
    </recommendedName>
</protein>
<reference evidence="8 9" key="1">
    <citation type="submission" date="2024-03" db="EMBL/GenBank/DDBJ databases">
        <title>The genome assembly and annotation of the cricket Gryllus longicercus Weissman &amp; Gray.</title>
        <authorList>
            <person name="Szrajer S."/>
            <person name="Gray D."/>
            <person name="Ylla G."/>
        </authorList>
    </citation>
    <scope>NUCLEOTIDE SEQUENCE [LARGE SCALE GENOMIC DNA]</scope>
    <source>
        <strain evidence="8">DAG 2021-001</strain>
        <tissue evidence="8">Whole body minus gut</tissue>
    </source>
</reference>